<dbReference type="Proteomes" id="UP001281147">
    <property type="component" value="Unassembled WGS sequence"/>
</dbReference>
<reference evidence="1" key="1">
    <citation type="submission" date="2023-07" db="EMBL/GenBank/DDBJ databases">
        <title>Black Yeasts Isolated from many extreme environments.</title>
        <authorList>
            <person name="Coleine C."/>
            <person name="Stajich J.E."/>
            <person name="Selbmann L."/>
        </authorList>
    </citation>
    <scope>NUCLEOTIDE SEQUENCE</scope>
    <source>
        <strain evidence="1">CCFEE 5714</strain>
    </source>
</reference>
<accession>A0ACC3MFH1</accession>
<comment type="caution">
    <text evidence="1">The sequence shown here is derived from an EMBL/GenBank/DDBJ whole genome shotgun (WGS) entry which is preliminary data.</text>
</comment>
<sequence length="587" mass="65189">MAIGSFLVQEGVTGMPVYWTGPRGLEVSGERAYPMHYEQPGVSLQGAIARHARACQVRSEDYDIFRNPVHLPTALIEYWFGQVCEMWSTFDSDVNRNRQIASNTWTTSEAVFCTLQAMSASCLVDSMPLLQNSLPSLVSQAIAVVNHRMLVLRSLPVAETGNVAIDLVFAVFALGTSLHWSEPSVSGDSLLSDARILLDLWESSSHGPDLLPLAYFQQALIYWEMLHCVTNSNSGHVKLNERRRKYQDRLRYAMGMNSDAAADQIIYQQLPESPKAFQGTRPNSWCGLSSEVIDLFGQTLALYRNARDRQRQRKASTAAATRDAVCDIGIAHELLRELLAMNFDDTVRSDELLGFSLHTGDQKTPLTHLKKIAEAYHLASLLQLYLAFDDLDIEPLTDRARSTGANSVGVENFVPSGTMSRPQTLVLLALKLIKILEQIPAESGSRCMQPVLYISAAAALKSEIDPAPGAFFQETDSLVGVNSDECADMSTSYLCGWQPDQASFDDLSFLQTSTPTVTQANLEISRARHFIMKRLSLLQQTLPSRPMGVATNLVKAIWATYDNEIIGLDQLHWLDIMMDTGLQTLFR</sequence>
<organism evidence="1 2">
    <name type="scientific">Vermiconidia calcicola</name>
    <dbReference type="NCBI Taxonomy" id="1690605"/>
    <lineage>
        <taxon>Eukaryota</taxon>
        <taxon>Fungi</taxon>
        <taxon>Dikarya</taxon>
        <taxon>Ascomycota</taxon>
        <taxon>Pezizomycotina</taxon>
        <taxon>Dothideomycetes</taxon>
        <taxon>Dothideomycetidae</taxon>
        <taxon>Mycosphaerellales</taxon>
        <taxon>Extremaceae</taxon>
        <taxon>Vermiconidia</taxon>
    </lineage>
</organism>
<dbReference type="EMBL" id="JAUTXU010000303">
    <property type="protein sequence ID" value="KAK3686763.1"/>
    <property type="molecule type" value="Genomic_DNA"/>
</dbReference>
<gene>
    <name evidence="1" type="ORF">LTR37_019478</name>
</gene>
<name>A0ACC3MFH1_9PEZI</name>
<proteinExistence type="predicted"/>
<evidence type="ECO:0000313" key="2">
    <source>
        <dbReference type="Proteomes" id="UP001281147"/>
    </source>
</evidence>
<keyword evidence="2" id="KW-1185">Reference proteome</keyword>
<protein>
    <submittedName>
        <fullName evidence="1">Uncharacterized protein</fullName>
    </submittedName>
</protein>
<evidence type="ECO:0000313" key="1">
    <source>
        <dbReference type="EMBL" id="KAK3686763.1"/>
    </source>
</evidence>